<dbReference type="GO" id="GO:0009425">
    <property type="term" value="C:bacterial-type flagellum basal body"/>
    <property type="evidence" value="ECO:0007669"/>
    <property type="project" value="UniProtKB-SubCell"/>
</dbReference>
<keyword evidence="9" id="KW-0966">Cell projection</keyword>
<dbReference type="PANTHER" id="PTHR30065:SF1">
    <property type="entry name" value="SURFACE PRESENTATION OF ANTIGENS PROTEIN SPAR"/>
    <property type="match status" value="1"/>
</dbReference>
<keyword evidence="6 8" id="KW-0472">Membrane</keyword>
<accession>A0A3B1CXV9</accession>
<dbReference type="AlphaFoldDB" id="A0A3B1CXV9"/>
<keyword evidence="4 8" id="KW-0812">Transmembrane</keyword>
<dbReference type="InterPro" id="IPR006303">
    <property type="entry name" value="FliR"/>
</dbReference>
<dbReference type="InterPro" id="IPR002010">
    <property type="entry name" value="T3SS_IM_R"/>
</dbReference>
<evidence type="ECO:0000256" key="3">
    <source>
        <dbReference type="ARBA" id="ARBA00022475"/>
    </source>
</evidence>
<evidence type="ECO:0000256" key="4">
    <source>
        <dbReference type="ARBA" id="ARBA00022692"/>
    </source>
</evidence>
<evidence type="ECO:0000256" key="8">
    <source>
        <dbReference type="SAM" id="Phobius"/>
    </source>
</evidence>
<organism evidence="9">
    <name type="scientific">hydrothermal vent metagenome</name>
    <dbReference type="NCBI Taxonomy" id="652676"/>
    <lineage>
        <taxon>unclassified sequences</taxon>
        <taxon>metagenomes</taxon>
        <taxon>ecological metagenomes</taxon>
    </lineage>
</organism>
<evidence type="ECO:0000313" key="9">
    <source>
        <dbReference type="EMBL" id="VAX21467.1"/>
    </source>
</evidence>
<protein>
    <submittedName>
        <fullName evidence="9">Flagellar biosynthesis protein FliR</fullName>
    </submittedName>
</protein>
<feature type="transmembrane region" description="Helical" evidence="8">
    <location>
        <begin position="157"/>
        <end position="180"/>
    </location>
</feature>
<keyword evidence="3" id="KW-1003">Cell membrane</keyword>
<keyword evidence="7" id="KW-0975">Bacterial flagellum</keyword>
<dbReference type="EMBL" id="UOGE01000066">
    <property type="protein sequence ID" value="VAX21467.1"/>
    <property type="molecule type" value="Genomic_DNA"/>
</dbReference>
<feature type="transmembrane region" description="Helical" evidence="8">
    <location>
        <begin position="212"/>
        <end position="234"/>
    </location>
</feature>
<feature type="transmembrane region" description="Helical" evidence="8">
    <location>
        <begin position="39"/>
        <end position="57"/>
    </location>
</feature>
<comment type="subcellular location">
    <subcellularLocation>
        <location evidence="1">Bacterial flagellum basal body</location>
    </subcellularLocation>
    <subcellularLocation>
        <location evidence="2">Cell membrane</location>
        <topology evidence="2">Multi-pass membrane protein</topology>
    </subcellularLocation>
</comment>
<dbReference type="NCBIfam" id="TIGR01400">
    <property type="entry name" value="fliR"/>
    <property type="match status" value="1"/>
</dbReference>
<name>A0A3B1CXV9_9ZZZZ</name>
<keyword evidence="5 8" id="KW-1133">Transmembrane helix</keyword>
<evidence type="ECO:0000256" key="5">
    <source>
        <dbReference type="ARBA" id="ARBA00022989"/>
    </source>
</evidence>
<feature type="transmembrane region" description="Helical" evidence="8">
    <location>
        <begin position="187"/>
        <end position="206"/>
    </location>
</feature>
<evidence type="ECO:0000256" key="1">
    <source>
        <dbReference type="ARBA" id="ARBA00004117"/>
    </source>
</evidence>
<evidence type="ECO:0000256" key="6">
    <source>
        <dbReference type="ARBA" id="ARBA00023136"/>
    </source>
</evidence>
<dbReference type="GO" id="GO:0006605">
    <property type="term" value="P:protein targeting"/>
    <property type="evidence" value="ECO:0007669"/>
    <property type="project" value="InterPro"/>
</dbReference>
<keyword evidence="9" id="KW-0969">Cilium</keyword>
<dbReference type="PRINTS" id="PR00953">
    <property type="entry name" value="TYPE3IMRPROT"/>
</dbReference>
<dbReference type="GO" id="GO:0005886">
    <property type="term" value="C:plasma membrane"/>
    <property type="evidence" value="ECO:0007669"/>
    <property type="project" value="UniProtKB-SubCell"/>
</dbReference>
<sequence length="260" mass="27747">MPDLFPYQIESIQALLLVFTRVTSMIAFMPVIGGQAVPTQIKAGLAALMTIVIFPMVDTKDVSVDIDIIVLGLLVIGETMIGLATAFLVNLVFAAVQLAGTIIDFQIGFGITNVVDPVTNASVSVSGQVLNITAMLLFLSVNAHHSILLGLNDSFSIIPLGGFNLGASFGQIIIEAWNAVYMTGMQIAAPVTVTLLLKQVAMGLIARTVPQMNIFIVGFPITIALGLFTLAVCLPTMARLLSGIYAEFPNQMRLIYLIFS</sequence>
<gene>
    <name evidence="9" type="ORF">MNBD_NITROSPINAE02-2102</name>
</gene>
<feature type="transmembrane region" description="Helical" evidence="8">
    <location>
        <begin position="69"/>
        <end position="96"/>
    </location>
</feature>
<feature type="transmembrane region" description="Helical" evidence="8">
    <location>
        <begin position="129"/>
        <end position="151"/>
    </location>
</feature>
<keyword evidence="9" id="KW-0282">Flagellum</keyword>
<feature type="transmembrane region" description="Helical" evidence="8">
    <location>
        <begin position="12"/>
        <end position="32"/>
    </location>
</feature>
<dbReference type="Pfam" id="PF01311">
    <property type="entry name" value="Bac_export_1"/>
    <property type="match status" value="1"/>
</dbReference>
<dbReference type="GO" id="GO:0044780">
    <property type="term" value="P:bacterial-type flagellum assembly"/>
    <property type="evidence" value="ECO:0007669"/>
    <property type="project" value="InterPro"/>
</dbReference>
<dbReference type="PANTHER" id="PTHR30065">
    <property type="entry name" value="FLAGELLAR BIOSYNTHETIC PROTEIN FLIR"/>
    <property type="match status" value="1"/>
</dbReference>
<evidence type="ECO:0000256" key="7">
    <source>
        <dbReference type="ARBA" id="ARBA00023143"/>
    </source>
</evidence>
<evidence type="ECO:0000256" key="2">
    <source>
        <dbReference type="ARBA" id="ARBA00004651"/>
    </source>
</evidence>
<proteinExistence type="predicted"/>
<reference evidence="9" key="1">
    <citation type="submission" date="2018-06" db="EMBL/GenBank/DDBJ databases">
        <authorList>
            <person name="Zhirakovskaya E."/>
        </authorList>
    </citation>
    <scope>NUCLEOTIDE SEQUENCE</scope>
</reference>